<dbReference type="Proteomes" id="UP000664534">
    <property type="component" value="Unassembled WGS sequence"/>
</dbReference>
<keyword evidence="1" id="KW-0812">Transmembrane</keyword>
<sequence>MSDAFFVNGGGIGLEALQRRISEHLGSEVIIEPSTYDGVEGYILSAAQPQTVKMLKDLIRRSGAISVKNAKRKPSVVVTTEPVQDNSSIESEEFDKDVLSGKSRTISAFRGYLPCGLRGGVRKLNALTRRLPFPNFVGPDHETTPHNETVIWNLMFLVIFFASLCLAARYPTQGVRIAFVSISGLVFILLSGSVSLDLVNQGDRRYIRNLGNTTLTVLLSIPLMTALYFFVWYPDLNRTLMQVSQDTVPEAGFPAVTLFQRLDWSAQAQILPVNYTKCFLGWLEATDTTPMCKDLPQQALVPGQACNCSEDWSSPVVEHFVWQNIAYRYLSFTPSAALISSIPTYIMTLQVFFNFNATFSLKTSSQEQAPSLYMAIYDPSLSMADALQRGYSRMVLISANGDSSINLGLQFRQEMGYTPASKLESRMQYRVERFLSLPYHLVPTDADVQSDNHYRDRGDGLAGLSP</sequence>
<protein>
    <submittedName>
        <fullName evidence="2">Uncharacterized protein</fullName>
    </submittedName>
</protein>
<gene>
    <name evidence="2" type="ORF">IMSHALPRED_009918</name>
</gene>
<name>A0A8H3I888_9LECA</name>
<feature type="transmembrane region" description="Helical" evidence="1">
    <location>
        <begin position="175"/>
        <end position="194"/>
    </location>
</feature>
<dbReference type="OrthoDB" id="5377194at2759"/>
<evidence type="ECO:0000256" key="1">
    <source>
        <dbReference type="SAM" id="Phobius"/>
    </source>
</evidence>
<dbReference type="AlphaFoldDB" id="A0A8H3I888"/>
<accession>A0A8H3I888</accession>
<reference evidence="2" key="1">
    <citation type="submission" date="2021-03" db="EMBL/GenBank/DDBJ databases">
        <authorList>
            <person name="Tagirdzhanova G."/>
        </authorList>
    </citation>
    <scope>NUCLEOTIDE SEQUENCE</scope>
</reference>
<keyword evidence="1" id="KW-0472">Membrane</keyword>
<keyword evidence="3" id="KW-1185">Reference proteome</keyword>
<proteinExistence type="predicted"/>
<evidence type="ECO:0000313" key="2">
    <source>
        <dbReference type="EMBL" id="CAF9911080.1"/>
    </source>
</evidence>
<feature type="transmembrane region" description="Helical" evidence="1">
    <location>
        <begin position="214"/>
        <end position="233"/>
    </location>
</feature>
<organism evidence="2 3">
    <name type="scientific">Imshaugia aleurites</name>
    <dbReference type="NCBI Taxonomy" id="172621"/>
    <lineage>
        <taxon>Eukaryota</taxon>
        <taxon>Fungi</taxon>
        <taxon>Dikarya</taxon>
        <taxon>Ascomycota</taxon>
        <taxon>Pezizomycotina</taxon>
        <taxon>Lecanoromycetes</taxon>
        <taxon>OSLEUM clade</taxon>
        <taxon>Lecanoromycetidae</taxon>
        <taxon>Lecanorales</taxon>
        <taxon>Lecanorineae</taxon>
        <taxon>Parmeliaceae</taxon>
        <taxon>Imshaugia</taxon>
    </lineage>
</organism>
<comment type="caution">
    <text evidence="2">The sequence shown here is derived from an EMBL/GenBank/DDBJ whole genome shotgun (WGS) entry which is preliminary data.</text>
</comment>
<dbReference type="EMBL" id="CAJPDT010000008">
    <property type="protein sequence ID" value="CAF9911080.1"/>
    <property type="molecule type" value="Genomic_DNA"/>
</dbReference>
<feature type="transmembrane region" description="Helical" evidence="1">
    <location>
        <begin position="150"/>
        <end position="168"/>
    </location>
</feature>
<evidence type="ECO:0000313" key="3">
    <source>
        <dbReference type="Proteomes" id="UP000664534"/>
    </source>
</evidence>
<keyword evidence="1" id="KW-1133">Transmembrane helix</keyword>